<keyword evidence="5" id="KW-1185">Reference proteome</keyword>
<evidence type="ECO:0000256" key="1">
    <source>
        <dbReference type="ARBA" id="ARBA00010211"/>
    </source>
</evidence>
<dbReference type="AlphaFoldDB" id="A0AAE0BXX4"/>
<comment type="similarity">
    <text evidence="1">Belongs to the FAH family.</text>
</comment>
<feature type="domain" description="Fumarylacetoacetase-like C-terminal" evidence="3">
    <location>
        <begin position="73"/>
        <end position="279"/>
    </location>
</feature>
<dbReference type="Proteomes" id="UP001190700">
    <property type="component" value="Unassembled WGS sequence"/>
</dbReference>
<keyword evidence="2" id="KW-0479">Metal-binding</keyword>
<comment type="caution">
    <text evidence="4">The sequence shown here is derived from an EMBL/GenBank/DDBJ whole genome shotgun (WGS) entry which is preliminary data.</text>
</comment>
<accession>A0AAE0BXX4</accession>
<evidence type="ECO:0000256" key="2">
    <source>
        <dbReference type="ARBA" id="ARBA00022723"/>
    </source>
</evidence>
<dbReference type="Pfam" id="PF01557">
    <property type="entry name" value="FAA_hydrolase"/>
    <property type="match status" value="1"/>
</dbReference>
<dbReference type="GO" id="GO:0046872">
    <property type="term" value="F:metal ion binding"/>
    <property type="evidence" value="ECO:0007669"/>
    <property type="project" value="UniProtKB-KW"/>
</dbReference>
<gene>
    <name evidence="4" type="ORF">CYMTET_45599</name>
</gene>
<reference evidence="4 5" key="1">
    <citation type="journal article" date="2015" name="Genome Biol. Evol.">
        <title>Comparative Genomics of a Bacterivorous Green Alga Reveals Evolutionary Causalities and Consequences of Phago-Mixotrophic Mode of Nutrition.</title>
        <authorList>
            <person name="Burns J.A."/>
            <person name="Paasch A."/>
            <person name="Narechania A."/>
            <person name="Kim E."/>
        </authorList>
    </citation>
    <scope>NUCLEOTIDE SEQUENCE [LARGE SCALE GENOMIC DNA]</scope>
    <source>
        <strain evidence="4 5">PLY_AMNH</strain>
    </source>
</reference>
<dbReference type="GO" id="GO:0050163">
    <property type="term" value="F:oxaloacetate tautomerase activity"/>
    <property type="evidence" value="ECO:0007669"/>
    <property type="project" value="UniProtKB-ARBA"/>
</dbReference>
<dbReference type="InterPro" id="IPR036663">
    <property type="entry name" value="Fumarylacetoacetase_C_sf"/>
</dbReference>
<dbReference type="InterPro" id="IPR011234">
    <property type="entry name" value="Fumarylacetoacetase-like_C"/>
</dbReference>
<dbReference type="Gene3D" id="3.90.850.10">
    <property type="entry name" value="Fumarylacetoacetase-like, C-terminal domain"/>
    <property type="match status" value="1"/>
</dbReference>
<dbReference type="GO" id="GO:0018773">
    <property type="term" value="F:acetylpyruvate hydrolase activity"/>
    <property type="evidence" value="ECO:0007669"/>
    <property type="project" value="TreeGrafter"/>
</dbReference>
<dbReference type="PANTHER" id="PTHR11820:SF7">
    <property type="entry name" value="ACYLPYRUVASE FAHD1, MITOCHONDRIAL"/>
    <property type="match status" value="1"/>
</dbReference>
<proteinExistence type="inferred from homology"/>
<protein>
    <recommendedName>
        <fullName evidence="3">Fumarylacetoacetase-like C-terminal domain-containing protein</fullName>
    </recommendedName>
</protein>
<sequence>MSGASKLATFVTPSGPRVGLIQGESISPLSGARSMEEVISTYDCKTSLTALQEDAVPLSSVKLLPPIHPARNIICVGKNYLEHVKEVDTHLPGISKEAAPSAPIIFTKAPHSAIGHQEPILYPTGISEQVDYEGELAVVIGKEGRGISRDTALEHVFGYTILNDVTARDLQKKHQQWFLGKSQDTFCPMGPWIVLARDFPLHDGPRIQTLVNGQIRQDDTTSNMIFDVAELIATISAGVSLHPGDIIATGTPAGVGAGLQPPCFLQPGDTVTIRIEGLSDPKHEASKQVPSRFPMGIVRSSETLPPPATKQHTPVHHPLQLEEWVGGKKKGRTEMERCS</sequence>
<evidence type="ECO:0000313" key="5">
    <source>
        <dbReference type="Proteomes" id="UP001190700"/>
    </source>
</evidence>
<name>A0AAE0BXX4_9CHLO</name>
<dbReference type="PANTHER" id="PTHR11820">
    <property type="entry name" value="ACYLPYRUVASE"/>
    <property type="match status" value="1"/>
</dbReference>
<evidence type="ECO:0000313" key="4">
    <source>
        <dbReference type="EMBL" id="KAK3244802.1"/>
    </source>
</evidence>
<dbReference type="FunFam" id="3.90.850.10:FF:000002">
    <property type="entry name" value="2-hydroxyhepta-2,4-diene-1,7-dioate isomerase"/>
    <property type="match status" value="1"/>
</dbReference>
<evidence type="ECO:0000259" key="3">
    <source>
        <dbReference type="Pfam" id="PF01557"/>
    </source>
</evidence>
<organism evidence="4 5">
    <name type="scientific">Cymbomonas tetramitiformis</name>
    <dbReference type="NCBI Taxonomy" id="36881"/>
    <lineage>
        <taxon>Eukaryota</taxon>
        <taxon>Viridiplantae</taxon>
        <taxon>Chlorophyta</taxon>
        <taxon>Pyramimonadophyceae</taxon>
        <taxon>Pyramimonadales</taxon>
        <taxon>Pyramimonadaceae</taxon>
        <taxon>Cymbomonas</taxon>
    </lineage>
</organism>
<dbReference type="SUPFAM" id="SSF56529">
    <property type="entry name" value="FAH"/>
    <property type="match status" value="1"/>
</dbReference>
<dbReference type="EMBL" id="LGRX02031403">
    <property type="protein sequence ID" value="KAK3244802.1"/>
    <property type="molecule type" value="Genomic_DNA"/>
</dbReference>
<dbReference type="GO" id="GO:0006107">
    <property type="term" value="P:oxaloacetate metabolic process"/>
    <property type="evidence" value="ECO:0007669"/>
    <property type="project" value="UniProtKB-ARBA"/>
</dbReference>